<keyword evidence="2" id="KW-0472">Membrane</keyword>
<keyword evidence="2" id="KW-0812">Transmembrane</keyword>
<dbReference type="EMBL" id="CADCWF010000258">
    <property type="protein sequence ID" value="CAA9571808.1"/>
    <property type="molecule type" value="Genomic_DNA"/>
</dbReference>
<keyword evidence="2" id="KW-1133">Transmembrane helix</keyword>
<dbReference type="AlphaFoldDB" id="A0A6J4VAR3"/>
<proteinExistence type="predicted"/>
<sequence length="269" mass="29057">MLDYRPVAATHSQRTPEGAPLRPALGAAPPDAPGFIVRLLIALAVVLLVGSGLGIWQPRSPTRAWLEEEMGRTVVAYEVTPAGAYVALSDGGRVVFDGLKAQFWSVHNWRGEFWSLDNWPRWELRGLGYAARMNGPASVALAPCPAYLGEGCGTPPWIYGKVDDRSVVALEVERGGVRTVYPVAAPGFAIQLEPLDAGPAPSGYRWLDAAGRVVWRTTVPVDGLWPRDLAADRETQRADRRAQKERQEALGARAIGAPGRPDVPPGDQP</sequence>
<evidence type="ECO:0000256" key="2">
    <source>
        <dbReference type="SAM" id="Phobius"/>
    </source>
</evidence>
<feature type="region of interest" description="Disordered" evidence="1">
    <location>
        <begin position="232"/>
        <end position="269"/>
    </location>
</feature>
<accession>A0A6J4VAR3</accession>
<protein>
    <submittedName>
        <fullName evidence="3">Uncharacterized protein</fullName>
    </submittedName>
</protein>
<organism evidence="3">
    <name type="scientific">uncultured Thermomicrobiales bacterium</name>
    <dbReference type="NCBI Taxonomy" id="1645740"/>
    <lineage>
        <taxon>Bacteria</taxon>
        <taxon>Pseudomonadati</taxon>
        <taxon>Thermomicrobiota</taxon>
        <taxon>Thermomicrobia</taxon>
        <taxon>Thermomicrobiales</taxon>
        <taxon>environmental samples</taxon>
    </lineage>
</organism>
<feature type="transmembrane region" description="Helical" evidence="2">
    <location>
        <begin position="35"/>
        <end position="56"/>
    </location>
</feature>
<feature type="compositionally biased region" description="Basic and acidic residues" evidence="1">
    <location>
        <begin position="232"/>
        <end position="248"/>
    </location>
</feature>
<evidence type="ECO:0000256" key="1">
    <source>
        <dbReference type="SAM" id="MobiDB-lite"/>
    </source>
</evidence>
<gene>
    <name evidence="3" type="ORF">AVDCRST_MAG59-3611</name>
</gene>
<feature type="region of interest" description="Disordered" evidence="1">
    <location>
        <begin position="1"/>
        <end position="24"/>
    </location>
</feature>
<reference evidence="3" key="1">
    <citation type="submission" date="2020-02" db="EMBL/GenBank/DDBJ databases">
        <authorList>
            <person name="Meier V. D."/>
        </authorList>
    </citation>
    <scope>NUCLEOTIDE SEQUENCE</scope>
    <source>
        <strain evidence="3">AVDCRST_MAG59</strain>
    </source>
</reference>
<name>A0A6J4VAR3_9BACT</name>
<evidence type="ECO:0000313" key="3">
    <source>
        <dbReference type="EMBL" id="CAA9571808.1"/>
    </source>
</evidence>